<dbReference type="GO" id="GO:0008233">
    <property type="term" value="F:peptidase activity"/>
    <property type="evidence" value="ECO:0007669"/>
    <property type="project" value="UniProtKB-KW"/>
</dbReference>
<evidence type="ECO:0000256" key="3">
    <source>
        <dbReference type="ARBA" id="ARBA00022763"/>
    </source>
</evidence>
<sequence length="233" mass="26026">MCGRFALYRSSQALQAHFEATLDGAPIAPRYNLAPRTTIPAVRAGADGTRRLAWFHWGLIPSWAKDRGISQHTINARAETVAEKPSYRTAFRRSRCLIPADGFYEWQSTPSGKHPWFFTRRDGQPLALAGLWECWIDPASGELVESTTIIVTQANDLVRPIHDRMPVILSPADYACWLDPRLTRPEPLQALLVPAAPATLTAYPVGRRVNRVSEDEAALIEPLMMDELGLEQP</sequence>
<evidence type="ECO:0000256" key="1">
    <source>
        <dbReference type="ARBA" id="ARBA00008136"/>
    </source>
</evidence>
<evidence type="ECO:0000313" key="10">
    <source>
        <dbReference type="Proteomes" id="UP000434044"/>
    </source>
</evidence>
<evidence type="ECO:0000256" key="2">
    <source>
        <dbReference type="ARBA" id="ARBA00022670"/>
    </source>
</evidence>
<dbReference type="EC" id="3.4.-.-" evidence="8"/>
<keyword evidence="7" id="KW-0456">Lyase</keyword>
<comment type="similarity">
    <text evidence="1 8">Belongs to the SOS response-associated peptidase family.</text>
</comment>
<reference evidence="9 10" key="1">
    <citation type="submission" date="2019-11" db="EMBL/GenBank/DDBJ databases">
        <title>Whole-genome sequence of the anaerobic purple sulfur bacterium Allochromatium palmeri DSM 15591.</title>
        <authorList>
            <person name="Kyndt J.A."/>
            <person name="Meyer T.E."/>
        </authorList>
    </citation>
    <scope>NUCLEOTIDE SEQUENCE [LARGE SCALE GENOMIC DNA]</scope>
    <source>
        <strain evidence="9 10">DSM 15591</strain>
    </source>
</reference>
<dbReference type="PANTHER" id="PTHR13604:SF0">
    <property type="entry name" value="ABASIC SITE PROCESSING PROTEIN HMCES"/>
    <property type="match status" value="1"/>
</dbReference>
<evidence type="ECO:0000256" key="7">
    <source>
        <dbReference type="ARBA" id="ARBA00023239"/>
    </source>
</evidence>
<dbReference type="AlphaFoldDB" id="A0A6N8EK66"/>
<dbReference type="RefSeq" id="WP_155451696.1">
    <property type="nucleotide sequence ID" value="NZ_WNKT01000085.1"/>
</dbReference>
<gene>
    <name evidence="9" type="ORF">GJ668_19145</name>
</gene>
<keyword evidence="4 8" id="KW-0378">Hydrolase</keyword>
<keyword evidence="5" id="KW-0190">Covalent protein-DNA linkage</keyword>
<proteinExistence type="inferred from homology"/>
<dbReference type="EMBL" id="WNKT01000085">
    <property type="protein sequence ID" value="MTW23156.1"/>
    <property type="molecule type" value="Genomic_DNA"/>
</dbReference>
<keyword evidence="10" id="KW-1185">Reference proteome</keyword>
<keyword evidence="3" id="KW-0227">DNA damage</keyword>
<name>A0A6N8EK66_9GAMM</name>
<organism evidence="9 10">
    <name type="scientific">Allochromatium palmeri</name>
    <dbReference type="NCBI Taxonomy" id="231048"/>
    <lineage>
        <taxon>Bacteria</taxon>
        <taxon>Pseudomonadati</taxon>
        <taxon>Pseudomonadota</taxon>
        <taxon>Gammaproteobacteria</taxon>
        <taxon>Chromatiales</taxon>
        <taxon>Chromatiaceae</taxon>
        <taxon>Allochromatium</taxon>
    </lineage>
</organism>
<comment type="caution">
    <text evidence="9">The sequence shown here is derived from an EMBL/GenBank/DDBJ whole genome shotgun (WGS) entry which is preliminary data.</text>
</comment>
<keyword evidence="2 8" id="KW-0645">Protease</keyword>
<dbReference type="Gene3D" id="3.90.1680.10">
    <property type="entry name" value="SOS response associated peptidase-like"/>
    <property type="match status" value="1"/>
</dbReference>
<dbReference type="SUPFAM" id="SSF143081">
    <property type="entry name" value="BB1717-like"/>
    <property type="match status" value="1"/>
</dbReference>
<evidence type="ECO:0000256" key="5">
    <source>
        <dbReference type="ARBA" id="ARBA00023124"/>
    </source>
</evidence>
<dbReference type="InterPro" id="IPR003738">
    <property type="entry name" value="SRAP"/>
</dbReference>
<evidence type="ECO:0000256" key="4">
    <source>
        <dbReference type="ARBA" id="ARBA00022801"/>
    </source>
</evidence>
<dbReference type="OrthoDB" id="6192129at2"/>
<evidence type="ECO:0000313" key="9">
    <source>
        <dbReference type="EMBL" id="MTW23156.1"/>
    </source>
</evidence>
<dbReference type="PANTHER" id="PTHR13604">
    <property type="entry name" value="DC12-RELATED"/>
    <property type="match status" value="1"/>
</dbReference>
<dbReference type="Proteomes" id="UP000434044">
    <property type="component" value="Unassembled WGS sequence"/>
</dbReference>
<dbReference type="GO" id="GO:0106300">
    <property type="term" value="P:protein-DNA covalent cross-linking repair"/>
    <property type="evidence" value="ECO:0007669"/>
    <property type="project" value="InterPro"/>
</dbReference>
<evidence type="ECO:0000256" key="6">
    <source>
        <dbReference type="ARBA" id="ARBA00023125"/>
    </source>
</evidence>
<dbReference type="InterPro" id="IPR036590">
    <property type="entry name" value="SRAP-like"/>
</dbReference>
<accession>A0A6N8EK66</accession>
<keyword evidence="6" id="KW-0238">DNA-binding</keyword>
<dbReference type="GO" id="GO:0003697">
    <property type="term" value="F:single-stranded DNA binding"/>
    <property type="evidence" value="ECO:0007669"/>
    <property type="project" value="InterPro"/>
</dbReference>
<dbReference type="GO" id="GO:0016829">
    <property type="term" value="F:lyase activity"/>
    <property type="evidence" value="ECO:0007669"/>
    <property type="project" value="UniProtKB-KW"/>
</dbReference>
<dbReference type="GO" id="GO:0006508">
    <property type="term" value="P:proteolysis"/>
    <property type="evidence" value="ECO:0007669"/>
    <property type="project" value="UniProtKB-KW"/>
</dbReference>
<evidence type="ECO:0000256" key="8">
    <source>
        <dbReference type="RuleBase" id="RU364100"/>
    </source>
</evidence>
<protein>
    <recommendedName>
        <fullName evidence="8">Abasic site processing protein</fullName>
        <ecNumber evidence="8">3.4.-.-</ecNumber>
    </recommendedName>
</protein>
<dbReference type="Pfam" id="PF02586">
    <property type="entry name" value="SRAP"/>
    <property type="match status" value="1"/>
</dbReference>